<gene>
    <name evidence="1" type="ORF">PXEA_LOCUS8899</name>
</gene>
<sequence length="134" mass="14738">MQISDRRQTAERVAEATHTGVLLSTCLLSIGFCRHHLSPNQYGCHSYPFWPFRFLLPSDSLAFLALLHLLSSCLPYYRVLLSLPSHTHTHTSTCIHTCLYLVSGLPHSDGPTHAKPSGVAFSSAMVCLTDRSGA</sequence>
<evidence type="ECO:0000313" key="1">
    <source>
        <dbReference type="EMBL" id="VEL15459.1"/>
    </source>
</evidence>
<evidence type="ECO:0000313" key="2">
    <source>
        <dbReference type="Proteomes" id="UP000784294"/>
    </source>
</evidence>
<comment type="caution">
    <text evidence="1">The sequence shown here is derived from an EMBL/GenBank/DDBJ whole genome shotgun (WGS) entry which is preliminary data.</text>
</comment>
<organism evidence="1 2">
    <name type="scientific">Protopolystoma xenopodis</name>
    <dbReference type="NCBI Taxonomy" id="117903"/>
    <lineage>
        <taxon>Eukaryota</taxon>
        <taxon>Metazoa</taxon>
        <taxon>Spiralia</taxon>
        <taxon>Lophotrochozoa</taxon>
        <taxon>Platyhelminthes</taxon>
        <taxon>Monogenea</taxon>
        <taxon>Polyopisthocotylea</taxon>
        <taxon>Polystomatidea</taxon>
        <taxon>Polystomatidae</taxon>
        <taxon>Protopolystoma</taxon>
    </lineage>
</organism>
<reference evidence="1" key="1">
    <citation type="submission" date="2018-11" db="EMBL/GenBank/DDBJ databases">
        <authorList>
            <consortium name="Pathogen Informatics"/>
        </authorList>
    </citation>
    <scope>NUCLEOTIDE SEQUENCE</scope>
</reference>
<accession>A0A3S5B7R4</accession>
<keyword evidence="2" id="KW-1185">Reference proteome</keyword>
<name>A0A3S5B7R4_9PLAT</name>
<dbReference type="EMBL" id="CAAALY010024673">
    <property type="protein sequence ID" value="VEL15459.1"/>
    <property type="molecule type" value="Genomic_DNA"/>
</dbReference>
<protein>
    <submittedName>
        <fullName evidence="1">Uncharacterized protein</fullName>
    </submittedName>
</protein>
<dbReference type="Proteomes" id="UP000784294">
    <property type="component" value="Unassembled WGS sequence"/>
</dbReference>
<dbReference type="AlphaFoldDB" id="A0A3S5B7R4"/>
<proteinExistence type="predicted"/>